<evidence type="ECO:0000313" key="3">
    <source>
        <dbReference type="Proteomes" id="UP001155587"/>
    </source>
</evidence>
<feature type="transmembrane region" description="Helical" evidence="1">
    <location>
        <begin position="54"/>
        <end position="75"/>
    </location>
</feature>
<organism evidence="2 3">
    <name type="scientific">Vibrio qingdaonensis</name>
    <dbReference type="NCBI Taxonomy" id="2829491"/>
    <lineage>
        <taxon>Bacteria</taxon>
        <taxon>Pseudomonadati</taxon>
        <taxon>Pseudomonadota</taxon>
        <taxon>Gammaproteobacteria</taxon>
        <taxon>Vibrionales</taxon>
        <taxon>Vibrionaceae</taxon>
        <taxon>Vibrio</taxon>
    </lineage>
</organism>
<keyword evidence="3" id="KW-1185">Reference proteome</keyword>
<name>A0A9X3CK76_9VIBR</name>
<comment type="caution">
    <text evidence="2">The sequence shown here is derived from an EMBL/GenBank/DDBJ whole genome shotgun (WGS) entry which is preliminary data.</text>
</comment>
<dbReference type="RefSeq" id="WP_265673415.1">
    <property type="nucleotide sequence ID" value="NZ_JAKRRY010000002.1"/>
</dbReference>
<protein>
    <submittedName>
        <fullName evidence="2">DUF2878 domain-containing protein</fullName>
    </submittedName>
</protein>
<keyword evidence="1" id="KW-0472">Membrane</keyword>
<sequence length="171" mass="19210">MSHVAKLVCVSTWFQCLWFLSVVGQARFQWLGLALAILTIISTYRVLSISLRDVVLIALLGLILDSLNVMTNVLIFSEPALPIWLVTLWLAFSWYANFLRSTLMQYPIFYVSILGGAGGALSYLAGNKLDAVTIGYSLPMTLMILFVEWLAIIWFVVSYQRLTKGVLNHDT</sequence>
<accession>A0A9X3CK76</accession>
<dbReference type="AlphaFoldDB" id="A0A9X3CK76"/>
<dbReference type="EMBL" id="JAKRRY010000002">
    <property type="protein sequence ID" value="MCW8344958.1"/>
    <property type="molecule type" value="Genomic_DNA"/>
</dbReference>
<feature type="transmembrane region" description="Helical" evidence="1">
    <location>
        <begin position="7"/>
        <end position="24"/>
    </location>
</feature>
<feature type="transmembrane region" description="Helical" evidence="1">
    <location>
        <begin position="30"/>
        <end position="47"/>
    </location>
</feature>
<feature type="transmembrane region" description="Helical" evidence="1">
    <location>
        <begin position="136"/>
        <end position="157"/>
    </location>
</feature>
<keyword evidence="1" id="KW-1133">Transmembrane helix</keyword>
<gene>
    <name evidence="2" type="ORF">MD535_02805</name>
</gene>
<dbReference type="Pfam" id="PF11086">
    <property type="entry name" value="DUF2878"/>
    <property type="match status" value="1"/>
</dbReference>
<feature type="transmembrane region" description="Helical" evidence="1">
    <location>
        <begin position="81"/>
        <end position="99"/>
    </location>
</feature>
<evidence type="ECO:0000256" key="1">
    <source>
        <dbReference type="SAM" id="Phobius"/>
    </source>
</evidence>
<dbReference type="Proteomes" id="UP001155587">
    <property type="component" value="Unassembled WGS sequence"/>
</dbReference>
<dbReference type="InterPro" id="IPR021306">
    <property type="entry name" value="DUF2878"/>
</dbReference>
<reference evidence="2" key="1">
    <citation type="submission" date="2022-02" db="EMBL/GenBank/DDBJ databases">
        <title>Vibrio sp. nov, a new bacterium isolated from seawater.</title>
        <authorList>
            <person name="Yuan Y."/>
        </authorList>
    </citation>
    <scope>NUCLEOTIDE SEQUENCE</scope>
    <source>
        <strain evidence="2">ZSDZ65</strain>
    </source>
</reference>
<keyword evidence="1" id="KW-0812">Transmembrane</keyword>
<proteinExistence type="predicted"/>
<evidence type="ECO:0000313" key="2">
    <source>
        <dbReference type="EMBL" id="MCW8344958.1"/>
    </source>
</evidence>
<feature type="transmembrane region" description="Helical" evidence="1">
    <location>
        <begin position="106"/>
        <end position="124"/>
    </location>
</feature>